<dbReference type="InterPro" id="IPR014752">
    <property type="entry name" value="Arrestin-like_C"/>
</dbReference>
<comment type="caution">
    <text evidence="1">The sequence shown here is derived from an EMBL/GenBank/DDBJ whole genome shotgun (WGS) entry which is preliminary data.</text>
</comment>
<evidence type="ECO:0000313" key="3">
    <source>
        <dbReference type="Proteomes" id="UP000663840"/>
    </source>
</evidence>
<dbReference type="Proteomes" id="UP000663840">
    <property type="component" value="Unassembled WGS sequence"/>
</dbReference>
<sequence>MSQSDQHLRVPPTYAASLNSDFSTSDALSSTVPQYSRSASPDERVLAGHVMRTFGAFNAQDLPSRFEYSTNHLTLNLGERNWHCPLPCYGYSGTIEGTVRVHQIDTVSKVEVSLIGEVSTTISETAVPSQGASKRFLKQRITIWNSDSAMGNHSTLPFSINFPGGSASSDLELPPSFRLGTGELSARVQYRIQVDLFRKGLRRHKRFETEVIYLPKSFAPALQARSIHIDTKSDDPDGWTRHVLLPTHLPGRPNAARTEIPSEMVVELHIPSQTVLTANSVLPYTIRIHSASSTTSRASSVSVSLALVEAQLQLVRSTVVIVHGIKKRKDVVLANGTVTSDFQGTDADEGYPTSSLSTLEGVRVINGTLEVASRTGAELSWELQDFIEVKYYLIAIAKPPVNLRALEGAFPTFRVIIDVEMKTHVKLDEHSENDIDTDPSVGLFSYS</sequence>
<protein>
    <submittedName>
        <fullName evidence="1">Uncharacterized protein</fullName>
    </submittedName>
</protein>
<evidence type="ECO:0000313" key="2">
    <source>
        <dbReference type="EMBL" id="KAF8756579.1"/>
    </source>
</evidence>
<accession>A0A8H3B7E4</accession>
<dbReference type="Gene3D" id="2.60.40.640">
    <property type="match status" value="1"/>
</dbReference>
<name>A0A8H3B7E4_9AGAM</name>
<dbReference type="EMBL" id="CAJMWR010002778">
    <property type="protein sequence ID" value="CAE6449546.1"/>
    <property type="molecule type" value="Genomic_DNA"/>
</dbReference>
<evidence type="ECO:0000313" key="1">
    <source>
        <dbReference type="EMBL" id="CAE6449546.1"/>
    </source>
</evidence>
<dbReference type="Proteomes" id="UP000614334">
    <property type="component" value="Unassembled WGS sequence"/>
</dbReference>
<reference evidence="2" key="1">
    <citation type="submission" date="2020-09" db="EMBL/GenBank/DDBJ databases">
        <title>Comparative genome analyses of four rice-infecting Rhizoctonia solani isolates reveal extensive enrichment of homogalacturonan modification genes.</title>
        <authorList>
            <person name="Lee D.-Y."/>
            <person name="Jeon J."/>
            <person name="Kim K.-T."/>
            <person name="Cheong K."/>
            <person name="Song H."/>
            <person name="Choi G."/>
            <person name="Ko J."/>
            <person name="Opiyo S.O."/>
            <person name="Zuo S."/>
            <person name="Madhav S."/>
            <person name="Lee Y.-H."/>
            <person name="Wang G.-L."/>
        </authorList>
    </citation>
    <scope>NUCLEOTIDE SEQUENCE</scope>
    <source>
        <strain evidence="2">AG1-IA B2</strain>
    </source>
</reference>
<organism evidence="1 3">
    <name type="scientific">Rhizoctonia solani</name>
    <dbReference type="NCBI Taxonomy" id="456999"/>
    <lineage>
        <taxon>Eukaryota</taxon>
        <taxon>Fungi</taxon>
        <taxon>Dikarya</taxon>
        <taxon>Basidiomycota</taxon>
        <taxon>Agaricomycotina</taxon>
        <taxon>Agaricomycetes</taxon>
        <taxon>Cantharellales</taxon>
        <taxon>Ceratobasidiaceae</taxon>
        <taxon>Rhizoctonia</taxon>
    </lineage>
</organism>
<gene>
    <name evidence="1" type="ORF">RDB_LOCUS89059</name>
    <name evidence="2" type="ORF">RHS01_04319</name>
</gene>
<proteinExistence type="predicted"/>
<dbReference type="AlphaFoldDB" id="A0A8H3B7E4"/>
<reference evidence="1" key="2">
    <citation type="submission" date="2021-01" db="EMBL/GenBank/DDBJ databases">
        <authorList>
            <person name="Kaushik A."/>
        </authorList>
    </citation>
    <scope>NUCLEOTIDE SEQUENCE</scope>
    <source>
        <strain evidence="1">AG1-1A</strain>
    </source>
</reference>
<dbReference type="EMBL" id="JACYCF010000006">
    <property type="protein sequence ID" value="KAF8756579.1"/>
    <property type="molecule type" value="Genomic_DNA"/>
</dbReference>